<evidence type="ECO:0000313" key="1">
    <source>
        <dbReference type="EMBL" id="BAU52470.1"/>
    </source>
</evidence>
<dbReference type="PROSITE" id="PS50110">
    <property type="entry name" value="RESPONSE_REGULATORY"/>
    <property type="match status" value="1"/>
</dbReference>
<dbReference type="Pfam" id="PF04397">
    <property type="entry name" value="LytTR"/>
    <property type="match status" value="1"/>
</dbReference>
<reference evidence="1 2" key="1">
    <citation type="submission" date="2015-12" db="EMBL/GenBank/DDBJ databases">
        <title>Genome sequence of Mucilaginibacter gotjawali.</title>
        <authorList>
            <person name="Lee J.S."/>
            <person name="Lee K.C."/>
            <person name="Kim K.K."/>
            <person name="Lee B.W."/>
        </authorList>
    </citation>
    <scope>NUCLEOTIDE SEQUENCE [LARGE SCALE GENOMIC DNA]</scope>
    <source>
        <strain evidence="1 2">SA3-7</strain>
    </source>
</reference>
<dbReference type="EMBL" id="AP017313">
    <property type="protein sequence ID" value="BAU52470.1"/>
    <property type="molecule type" value="Genomic_DNA"/>
</dbReference>
<dbReference type="AlphaFoldDB" id="A0A125T261"/>
<organism evidence="1 2">
    <name type="scientific">Mucilaginibacter gotjawali</name>
    <dbReference type="NCBI Taxonomy" id="1550579"/>
    <lineage>
        <taxon>Bacteria</taxon>
        <taxon>Pseudomonadati</taxon>
        <taxon>Bacteroidota</taxon>
        <taxon>Sphingobacteriia</taxon>
        <taxon>Sphingobacteriales</taxon>
        <taxon>Sphingobacteriaceae</taxon>
        <taxon>Mucilaginibacter</taxon>
    </lineage>
</organism>
<dbReference type="Gene3D" id="3.40.50.2300">
    <property type="match status" value="1"/>
</dbReference>
<accession>A0A125T261</accession>
<dbReference type="KEGG" id="mgot:MgSA37_00631"/>
<dbReference type="SMART" id="SM00850">
    <property type="entry name" value="LytTR"/>
    <property type="match status" value="1"/>
</dbReference>
<protein>
    <submittedName>
        <fullName evidence="1">Transcriptional regulatory protein YehT</fullName>
    </submittedName>
</protein>
<dbReference type="CDD" id="cd17536">
    <property type="entry name" value="REC_YesN-like"/>
    <property type="match status" value="1"/>
</dbReference>
<evidence type="ECO:0000313" key="2">
    <source>
        <dbReference type="Proteomes" id="UP000218263"/>
    </source>
</evidence>
<dbReference type="PANTHER" id="PTHR37299:SF1">
    <property type="entry name" value="STAGE 0 SPORULATION PROTEIN A HOMOLOG"/>
    <property type="match status" value="1"/>
</dbReference>
<sequence>MSVSAVLIDDEKNNLDNLQELLRTYCPRINICATALNAEEGRIIIGKHQPDIVFLDIQMPHKNGFDLLKELNNYDFEVIFVTAHDQYAIQALRFAAVDYLLKPININELQAAVDRAIKKCKLKVQNQQLENLISLLKSQQNRGEQRITLTTLKETRFIKTNDIVRCESSNNYSTFFLQGGESLLVCKPIYEYEEILKDYNFIRCHQSHLVNKKSIKSWKKEYGDFLLLLNGDEIPVSRNKKESVKKALENG</sequence>
<dbReference type="InterPro" id="IPR007492">
    <property type="entry name" value="LytTR_DNA-bd_dom"/>
</dbReference>
<dbReference type="GO" id="GO:0000156">
    <property type="term" value="F:phosphorelay response regulator activity"/>
    <property type="evidence" value="ECO:0007669"/>
    <property type="project" value="InterPro"/>
</dbReference>
<keyword evidence="2" id="KW-1185">Reference proteome</keyword>
<dbReference type="PROSITE" id="PS50930">
    <property type="entry name" value="HTH_LYTTR"/>
    <property type="match status" value="1"/>
</dbReference>
<proteinExistence type="predicted"/>
<dbReference type="InterPro" id="IPR001789">
    <property type="entry name" value="Sig_transdc_resp-reg_receiver"/>
</dbReference>
<dbReference type="PANTHER" id="PTHR37299">
    <property type="entry name" value="TRANSCRIPTIONAL REGULATOR-RELATED"/>
    <property type="match status" value="1"/>
</dbReference>
<gene>
    <name evidence="1" type="primary">yehT_2</name>
    <name evidence="1" type="ORF">MgSA37_00631</name>
</gene>
<dbReference type="Proteomes" id="UP000218263">
    <property type="component" value="Chromosome"/>
</dbReference>
<dbReference type="InterPro" id="IPR046947">
    <property type="entry name" value="LytR-like"/>
</dbReference>
<dbReference type="InterPro" id="IPR011006">
    <property type="entry name" value="CheY-like_superfamily"/>
</dbReference>
<dbReference type="Gene3D" id="2.40.50.1020">
    <property type="entry name" value="LytTr DNA-binding domain"/>
    <property type="match status" value="1"/>
</dbReference>
<name>A0A125T261_9SPHI</name>
<dbReference type="OrthoDB" id="9787344at2"/>
<dbReference type="SUPFAM" id="SSF52172">
    <property type="entry name" value="CheY-like"/>
    <property type="match status" value="1"/>
</dbReference>
<dbReference type="SMART" id="SM00448">
    <property type="entry name" value="REC"/>
    <property type="match status" value="1"/>
</dbReference>
<dbReference type="Pfam" id="PF00072">
    <property type="entry name" value="Response_reg"/>
    <property type="match status" value="1"/>
</dbReference>
<dbReference type="RefSeq" id="WP_096349794.1">
    <property type="nucleotide sequence ID" value="NZ_AP017313.1"/>
</dbReference>
<dbReference type="GO" id="GO:0003677">
    <property type="term" value="F:DNA binding"/>
    <property type="evidence" value="ECO:0007669"/>
    <property type="project" value="InterPro"/>
</dbReference>